<feature type="non-terminal residue" evidence="2">
    <location>
        <position position="237"/>
    </location>
</feature>
<evidence type="ECO:0000313" key="3">
    <source>
        <dbReference type="Proteomes" id="UP001529510"/>
    </source>
</evidence>
<comment type="caution">
    <text evidence="2">The sequence shown here is derived from an EMBL/GenBank/DDBJ whole genome shotgun (WGS) entry which is preliminary data.</text>
</comment>
<gene>
    <name evidence="2" type="ORF">M9458_001761</name>
</gene>
<sequence length="237" mass="25633">KGKELAKKSGQSGSRYRLCVPPCKHYITSGDTHSICVVCLGAEHAESALEGADCPHCELLPLRTLRSQKALFEEGAFTSVPQGAGPASAEAERVLHSWGSQMNLLEGMETGDPLSPSLPGRSIARSEGSEARSAATSSQGTGSSLHLSSSEEGDLESTTEEPLSQSVQYEELLEVVTRAVANLNIDWPAEEKASKPPSPRRSFPFFPDLHEEIARSWARLYSARLFIPASDYYRNVA</sequence>
<name>A0ABD0RZC3_CIRMR</name>
<dbReference type="AlphaFoldDB" id="A0ABD0RZC3"/>
<feature type="compositionally biased region" description="Low complexity" evidence="1">
    <location>
        <begin position="121"/>
        <end position="150"/>
    </location>
</feature>
<feature type="non-terminal residue" evidence="2">
    <location>
        <position position="1"/>
    </location>
</feature>
<dbReference type="EMBL" id="JAMKFB020000001">
    <property type="protein sequence ID" value="KAL0203743.1"/>
    <property type="molecule type" value="Genomic_DNA"/>
</dbReference>
<proteinExistence type="predicted"/>
<feature type="region of interest" description="Disordered" evidence="1">
    <location>
        <begin position="106"/>
        <end position="166"/>
    </location>
</feature>
<accession>A0ABD0RZC3</accession>
<keyword evidence="3" id="KW-1185">Reference proteome</keyword>
<evidence type="ECO:0000256" key="1">
    <source>
        <dbReference type="SAM" id="MobiDB-lite"/>
    </source>
</evidence>
<reference evidence="2 3" key="1">
    <citation type="submission" date="2024-05" db="EMBL/GenBank/DDBJ databases">
        <title>Genome sequencing and assembly of Indian major carp, Cirrhinus mrigala (Hamilton, 1822).</title>
        <authorList>
            <person name="Mohindra V."/>
            <person name="Chowdhury L.M."/>
            <person name="Lal K."/>
            <person name="Jena J.K."/>
        </authorList>
    </citation>
    <scope>NUCLEOTIDE SEQUENCE [LARGE SCALE GENOMIC DNA]</scope>
    <source>
        <strain evidence="2">CM1030</strain>
        <tissue evidence="2">Blood</tissue>
    </source>
</reference>
<evidence type="ECO:0000313" key="2">
    <source>
        <dbReference type="EMBL" id="KAL0203743.1"/>
    </source>
</evidence>
<organism evidence="2 3">
    <name type="scientific">Cirrhinus mrigala</name>
    <name type="common">Mrigala</name>
    <dbReference type="NCBI Taxonomy" id="683832"/>
    <lineage>
        <taxon>Eukaryota</taxon>
        <taxon>Metazoa</taxon>
        <taxon>Chordata</taxon>
        <taxon>Craniata</taxon>
        <taxon>Vertebrata</taxon>
        <taxon>Euteleostomi</taxon>
        <taxon>Actinopterygii</taxon>
        <taxon>Neopterygii</taxon>
        <taxon>Teleostei</taxon>
        <taxon>Ostariophysi</taxon>
        <taxon>Cypriniformes</taxon>
        <taxon>Cyprinidae</taxon>
        <taxon>Labeoninae</taxon>
        <taxon>Labeonini</taxon>
        <taxon>Cirrhinus</taxon>
    </lineage>
</organism>
<protein>
    <submittedName>
        <fullName evidence="2">Uncharacterized protein</fullName>
    </submittedName>
</protein>
<dbReference type="Proteomes" id="UP001529510">
    <property type="component" value="Unassembled WGS sequence"/>
</dbReference>